<reference evidence="2 3" key="1">
    <citation type="submission" date="2020-06" db="EMBL/GenBank/DDBJ databases">
        <authorList>
            <person name="Chanama M."/>
        </authorList>
    </citation>
    <scope>NUCLEOTIDE SEQUENCE [LARGE SCALE GENOMIC DNA]</scope>
    <source>
        <strain evidence="2 3">TBRC6557</strain>
    </source>
</reference>
<name>A0A7Y6ILF6_9ACTN</name>
<organism evidence="2 3">
    <name type="scientific">Nonomuraea rhodomycinica</name>
    <dbReference type="NCBI Taxonomy" id="1712872"/>
    <lineage>
        <taxon>Bacteria</taxon>
        <taxon>Bacillati</taxon>
        <taxon>Actinomycetota</taxon>
        <taxon>Actinomycetes</taxon>
        <taxon>Streptosporangiales</taxon>
        <taxon>Streptosporangiaceae</taxon>
        <taxon>Nonomuraea</taxon>
    </lineage>
</organism>
<protein>
    <recommendedName>
        <fullName evidence="4">Secreted protein</fullName>
    </recommendedName>
</protein>
<dbReference type="Proteomes" id="UP000546126">
    <property type="component" value="Unassembled WGS sequence"/>
</dbReference>
<keyword evidence="3" id="KW-1185">Reference proteome</keyword>
<gene>
    <name evidence="2" type="ORF">HT134_07070</name>
</gene>
<accession>A0A7Y6ILF6</accession>
<dbReference type="AlphaFoldDB" id="A0A7Y6ILF6"/>
<feature type="signal peptide" evidence="1">
    <location>
        <begin position="1"/>
        <end position="27"/>
    </location>
</feature>
<evidence type="ECO:0000313" key="3">
    <source>
        <dbReference type="Proteomes" id="UP000546126"/>
    </source>
</evidence>
<dbReference type="RefSeq" id="WP_175599367.1">
    <property type="nucleotide sequence ID" value="NZ_JABWGO010000001.1"/>
</dbReference>
<evidence type="ECO:0000313" key="2">
    <source>
        <dbReference type="EMBL" id="NUW39893.1"/>
    </source>
</evidence>
<feature type="chain" id="PRO_5031407748" description="Secreted protein" evidence="1">
    <location>
        <begin position="28"/>
        <end position="76"/>
    </location>
</feature>
<proteinExistence type="predicted"/>
<evidence type="ECO:0008006" key="4">
    <source>
        <dbReference type="Google" id="ProtNLM"/>
    </source>
</evidence>
<keyword evidence="1" id="KW-0732">Signal</keyword>
<dbReference type="EMBL" id="JABWGO010000001">
    <property type="protein sequence ID" value="NUW39893.1"/>
    <property type="molecule type" value="Genomic_DNA"/>
</dbReference>
<comment type="caution">
    <text evidence="2">The sequence shown here is derived from an EMBL/GenBank/DDBJ whole genome shotgun (WGS) entry which is preliminary data.</text>
</comment>
<sequence length="76" mass="8125">MRMRTVIATAAAGAALSFGLAATPAHAEGWHHFGYYSTQRNCITAGEALLDAGDIGGYRCVSVPPKWDLQIYVIDV</sequence>
<evidence type="ECO:0000256" key="1">
    <source>
        <dbReference type="SAM" id="SignalP"/>
    </source>
</evidence>